<feature type="transmembrane region" description="Helical" evidence="8">
    <location>
        <begin position="439"/>
        <end position="456"/>
    </location>
</feature>
<feature type="transmembrane region" description="Helical" evidence="8">
    <location>
        <begin position="285"/>
        <end position="308"/>
    </location>
</feature>
<evidence type="ECO:0000256" key="7">
    <source>
        <dbReference type="PIRNR" id="PIRNR002744"/>
    </source>
</evidence>
<feature type="transmembrane region" description="Helical" evidence="8">
    <location>
        <begin position="241"/>
        <end position="265"/>
    </location>
</feature>
<feature type="transmembrane region" description="Helical" evidence="8">
    <location>
        <begin position="329"/>
        <end position="350"/>
    </location>
</feature>
<comment type="subcellular location">
    <subcellularLocation>
        <location evidence="1">Membrane</location>
        <topology evidence="1">Multi-pass membrane protein</topology>
    </subcellularLocation>
</comment>
<dbReference type="Pfam" id="PF02133">
    <property type="entry name" value="Transp_cyt_pur"/>
    <property type="match status" value="1"/>
</dbReference>
<evidence type="ECO:0000256" key="3">
    <source>
        <dbReference type="ARBA" id="ARBA00022448"/>
    </source>
</evidence>
<evidence type="ECO:0000313" key="9">
    <source>
        <dbReference type="EMBL" id="OBJ37506.1"/>
    </source>
</evidence>
<keyword evidence="5 8" id="KW-1133">Transmembrane helix</keyword>
<dbReference type="Proteomes" id="UP000093898">
    <property type="component" value="Unassembled WGS sequence"/>
</dbReference>
<evidence type="ECO:0000256" key="2">
    <source>
        <dbReference type="ARBA" id="ARBA00008974"/>
    </source>
</evidence>
<evidence type="ECO:0000256" key="8">
    <source>
        <dbReference type="SAM" id="Phobius"/>
    </source>
</evidence>
<gene>
    <name evidence="9" type="ORF">A5630_04345</name>
</gene>
<comment type="caution">
    <text evidence="9">The sequence shown here is derived from an EMBL/GenBank/DDBJ whole genome shotgun (WGS) entry which is preliminary data.</text>
</comment>
<comment type="similarity">
    <text evidence="2 7">Belongs to the purine-cytosine permease (2.A.39) family.</text>
</comment>
<sequence length="485" mass="52507">MAFQENAMSTDRTIERRSIDWIPDAERHGKPISLGGIWFVGNVNLTAMATGVTAFSLGAGLFWTVVAAVFGIAFGTFFMAFHSAQGPHLGLPQLVQSRAQFGFRGAAITVWIAALINYVAYNTSDALLSGAAMAKLTGIPSSIGYLIAAAIASVVALYGYAWIHKINAWLTAPLIAVMMLITAACLMSPNVSAAAWRPTAFQMAPFMTVFVIMAGFQIAWSPYVSDYSRYLPASTPVRQTFNWTFWPCAASGLWVLGIGVVVGSVAPSADPIEALSLATGSLGPIVSWICVAGLLVGLMSCMVLNQYGGSMSMISILDSFRPITPSRRIRVLTLAVMFLIVWLASQFIGIERFNAFYANAIVFLTYLFIPWTAVNLVDYFCVRRGQYSIREIFRPDGMYGRWGWRGTTAYAAGLLAMTPFMVTAPYVGFLARDLGSVDFSILVGLPVSAVVYLVLARTLDLDAERRVVAAEGFVSRLADNAHATT</sequence>
<keyword evidence="4 8" id="KW-0812">Transmembrane</keyword>
<evidence type="ECO:0000256" key="1">
    <source>
        <dbReference type="ARBA" id="ARBA00004141"/>
    </source>
</evidence>
<keyword evidence="3 7" id="KW-0813">Transport</keyword>
<feature type="transmembrane region" description="Helical" evidence="8">
    <location>
        <begin position="402"/>
        <end position="427"/>
    </location>
</feature>
<feature type="transmembrane region" description="Helical" evidence="8">
    <location>
        <begin position="141"/>
        <end position="161"/>
    </location>
</feature>
<feature type="transmembrane region" description="Helical" evidence="8">
    <location>
        <begin position="168"/>
        <end position="189"/>
    </location>
</feature>
<evidence type="ECO:0000256" key="5">
    <source>
        <dbReference type="ARBA" id="ARBA00022989"/>
    </source>
</evidence>
<proteinExistence type="inferred from homology"/>
<dbReference type="AlphaFoldDB" id="A0A1A3GQ41"/>
<evidence type="ECO:0000256" key="4">
    <source>
        <dbReference type="ARBA" id="ARBA00022692"/>
    </source>
</evidence>
<dbReference type="InterPro" id="IPR026030">
    <property type="entry name" value="Pur-cyt_permease_Fcy2/21/22"/>
</dbReference>
<dbReference type="EMBL" id="LZLC01000219">
    <property type="protein sequence ID" value="OBJ37506.1"/>
    <property type="molecule type" value="Genomic_DNA"/>
</dbReference>
<dbReference type="PIRSF" id="PIRSF002744">
    <property type="entry name" value="Pur-cyt_permease"/>
    <property type="match status" value="1"/>
</dbReference>
<reference evidence="9 10" key="1">
    <citation type="submission" date="2016-06" db="EMBL/GenBank/DDBJ databases">
        <authorList>
            <person name="Kjaerup R.B."/>
            <person name="Dalgaard T.S."/>
            <person name="Juul-Madsen H.R."/>
        </authorList>
    </citation>
    <scope>NUCLEOTIDE SEQUENCE [LARGE SCALE GENOMIC DNA]</scope>
    <source>
        <strain evidence="9 10">1127319.6</strain>
    </source>
</reference>
<evidence type="ECO:0000313" key="10">
    <source>
        <dbReference type="Proteomes" id="UP000093898"/>
    </source>
</evidence>
<dbReference type="GO" id="GO:0022857">
    <property type="term" value="F:transmembrane transporter activity"/>
    <property type="evidence" value="ECO:0007669"/>
    <property type="project" value="InterPro"/>
</dbReference>
<feature type="transmembrane region" description="Helical" evidence="8">
    <location>
        <begin position="201"/>
        <end position="220"/>
    </location>
</feature>
<organism evidence="9 10">
    <name type="scientific">Mycolicibacterium mucogenicum</name>
    <name type="common">Mycobacterium mucogenicum</name>
    <dbReference type="NCBI Taxonomy" id="56689"/>
    <lineage>
        <taxon>Bacteria</taxon>
        <taxon>Bacillati</taxon>
        <taxon>Actinomycetota</taxon>
        <taxon>Actinomycetes</taxon>
        <taxon>Mycobacteriales</taxon>
        <taxon>Mycobacteriaceae</taxon>
        <taxon>Mycolicibacterium</taxon>
    </lineage>
</organism>
<dbReference type="PANTHER" id="PTHR31806:SF1">
    <property type="entry name" value="PURINE-CYTOSINE PERMEASE FCY2-RELATED"/>
    <property type="match status" value="1"/>
</dbReference>
<feature type="transmembrane region" description="Helical" evidence="8">
    <location>
        <begin position="36"/>
        <end position="55"/>
    </location>
</feature>
<dbReference type="OrthoDB" id="9809167at2"/>
<protein>
    <submittedName>
        <fullName evidence="9">Allantoin permease</fullName>
    </submittedName>
</protein>
<dbReference type="Gene3D" id="1.10.4160.10">
    <property type="entry name" value="Hydantoin permease"/>
    <property type="match status" value="1"/>
</dbReference>
<evidence type="ECO:0000256" key="6">
    <source>
        <dbReference type="ARBA" id="ARBA00023136"/>
    </source>
</evidence>
<accession>A0A1A3GQ41</accession>
<dbReference type="InterPro" id="IPR001248">
    <property type="entry name" value="Pur-cyt_permease"/>
</dbReference>
<keyword evidence="6 7" id="KW-0472">Membrane</keyword>
<dbReference type="GO" id="GO:0005886">
    <property type="term" value="C:plasma membrane"/>
    <property type="evidence" value="ECO:0007669"/>
    <property type="project" value="TreeGrafter"/>
</dbReference>
<name>A0A1A3GQ41_MYCMU</name>
<feature type="transmembrane region" description="Helical" evidence="8">
    <location>
        <begin position="101"/>
        <end position="121"/>
    </location>
</feature>
<feature type="transmembrane region" description="Helical" evidence="8">
    <location>
        <begin position="356"/>
        <end position="381"/>
    </location>
</feature>
<feature type="transmembrane region" description="Helical" evidence="8">
    <location>
        <begin position="61"/>
        <end position="81"/>
    </location>
</feature>
<dbReference type="PANTHER" id="PTHR31806">
    <property type="entry name" value="PURINE-CYTOSINE PERMEASE FCY2-RELATED"/>
    <property type="match status" value="1"/>
</dbReference>